<keyword evidence="1" id="KW-0472">Membrane</keyword>
<dbReference type="Pfam" id="PF05008">
    <property type="entry name" value="V-SNARE"/>
    <property type="match status" value="1"/>
</dbReference>
<feature type="transmembrane region" description="Helical" evidence="1">
    <location>
        <begin position="47"/>
        <end position="64"/>
    </location>
</feature>
<evidence type="ECO:0000259" key="2">
    <source>
        <dbReference type="Pfam" id="PF05008"/>
    </source>
</evidence>
<gene>
    <name evidence="3" type="ORF">Godav_026382</name>
</gene>
<accession>A0A7J8RTB3</accession>
<organism evidence="3 4">
    <name type="scientific">Gossypium davidsonii</name>
    <name type="common">Davidson's cotton</name>
    <name type="synonym">Gossypium klotzschianum subsp. davidsonii</name>
    <dbReference type="NCBI Taxonomy" id="34287"/>
    <lineage>
        <taxon>Eukaryota</taxon>
        <taxon>Viridiplantae</taxon>
        <taxon>Streptophyta</taxon>
        <taxon>Embryophyta</taxon>
        <taxon>Tracheophyta</taxon>
        <taxon>Spermatophyta</taxon>
        <taxon>Magnoliopsida</taxon>
        <taxon>eudicotyledons</taxon>
        <taxon>Gunneridae</taxon>
        <taxon>Pentapetalae</taxon>
        <taxon>rosids</taxon>
        <taxon>malvids</taxon>
        <taxon>Malvales</taxon>
        <taxon>Malvaceae</taxon>
        <taxon>Malvoideae</taxon>
        <taxon>Gossypium</taxon>
    </lineage>
</organism>
<dbReference type="GO" id="GO:0016020">
    <property type="term" value="C:membrane"/>
    <property type="evidence" value="ECO:0007669"/>
    <property type="project" value="InterPro"/>
</dbReference>
<keyword evidence="1" id="KW-1133">Transmembrane helix</keyword>
<sequence length="102" mass="11480">MSEVFEGYERQYCELSDNLTRSCTSASVLHGDITVYQKVAEKTESDLGMIGFYNALLILFVLMSRKKEMGEIQMHPSSKCSGFCSTGKMLFEGTLALEQLYL</sequence>
<evidence type="ECO:0000313" key="3">
    <source>
        <dbReference type="EMBL" id="MBA0616895.1"/>
    </source>
</evidence>
<comment type="caution">
    <text evidence="3">The sequence shown here is derived from an EMBL/GenBank/DDBJ whole genome shotgun (WGS) entry which is preliminary data.</text>
</comment>
<dbReference type="Proteomes" id="UP000593561">
    <property type="component" value="Unassembled WGS sequence"/>
</dbReference>
<dbReference type="InterPro" id="IPR007705">
    <property type="entry name" value="Vesicle_trsprt_v-SNARE_N"/>
</dbReference>
<feature type="domain" description="Vesicle transport v-SNARE N-terminal" evidence="2">
    <location>
        <begin position="1"/>
        <end position="32"/>
    </location>
</feature>
<evidence type="ECO:0000313" key="4">
    <source>
        <dbReference type="Proteomes" id="UP000593561"/>
    </source>
</evidence>
<dbReference type="InterPro" id="IPR038407">
    <property type="entry name" value="v-SNARE_N_sf"/>
</dbReference>
<dbReference type="EMBL" id="JABFAC010000007">
    <property type="protein sequence ID" value="MBA0616895.1"/>
    <property type="molecule type" value="Genomic_DNA"/>
</dbReference>
<dbReference type="Gene3D" id="1.20.58.400">
    <property type="entry name" value="t-snare proteins"/>
    <property type="match status" value="1"/>
</dbReference>
<dbReference type="AlphaFoldDB" id="A0A7J8RTB3"/>
<keyword evidence="4" id="KW-1185">Reference proteome</keyword>
<protein>
    <recommendedName>
        <fullName evidence="2">Vesicle transport v-SNARE N-terminal domain-containing protein</fullName>
    </recommendedName>
</protein>
<name>A0A7J8RTB3_GOSDV</name>
<reference evidence="3 4" key="1">
    <citation type="journal article" date="2019" name="Genome Biol. Evol.">
        <title>Insights into the evolution of the New World diploid cottons (Gossypium, subgenus Houzingenia) based on genome sequencing.</title>
        <authorList>
            <person name="Grover C.E."/>
            <person name="Arick M.A. 2nd"/>
            <person name="Thrash A."/>
            <person name="Conover J.L."/>
            <person name="Sanders W.S."/>
            <person name="Peterson D.G."/>
            <person name="Frelichowski J.E."/>
            <person name="Scheffler J.A."/>
            <person name="Scheffler B.E."/>
            <person name="Wendel J.F."/>
        </authorList>
    </citation>
    <scope>NUCLEOTIDE SEQUENCE [LARGE SCALE GENOMIC DNA]</scope>
    <source>
        <strain evidence="3">27</strain>
        <tissue evidence="3">Leaf</tissue>
    </source>
</reference>
<proteinExistence type="predicted"/>
<keyword evidence="1" id="KW-0812">Transmembrane</keyword>
<dbReference type="GO" id="GO:0006886">
    <property type="term" value="P:intracellular protein transport"/>
    <property type="evidence" value="ECO:0007669"/>
    <property type="project" value="InterPro"/>
</dbReference>
<evidence type="ECO:0000256" key="1">
    <source>
        <dbReference type="SAM" id="Phobius"/>
    </source>
</evidence>